<keyword evidence="4" id="KW-1185">Reference proteome</keyword>
<gene>
    <name evidence="3" type="ORF">SAMN02745751_00072</name>
</gene>
<dbReference type="InterPro" id="IPR012914">
    <property type="entry name" value="PucR_dom"/>
</dbReference>
<dbReference type="AlphaFoldDB" id="A0A1M6ACH4"/>
<protein>
    <submittedName>
        <fullName evidence="3">PucR C-terminal helix-turn-helix domain-containing protein</fullName>
    </submittedName>
</protein>
<dbReference type="STRING" id="1121476.SAMN02745751_00072"/>
<accession>A0A1M6ACH4</accession>
<dbReference type="InterPro" id="IPR051448">
    <property type="entry name" value="CdaR-like_regulators"/>
</dbReference>
<dbReference type="Pfam" id="PF13556">
    <property type="entry name" value="HTH_30"/>
    <property type="match status" value="1"/>
</dbReference>
<organism evidence="3 4">
    <name type="scientific">Dethiosulfatibacter aminovorans DSM 17477</name>
    <dbReference type="NCBI Taxonomy" id="1121476"/>
    <lineage>
        <taxon>Bacteria</taxon>
        <taxon>Bacillati</taxon>
        <taxon>Bacillota</taxon>
        <taxon>Tissierellia</taxon>
        <taxon>Dethiosulfatibacter</taxon>
    </lineage>
</organism>
<proteinExistence type="predicted"/>
<evidence type="ECO:0000259" key="2">
    <source>
        <dbReference type="Pfam" id="PF13556"/>
    </source>
</evidence>
<dbReference type="InterPro" id="IPR042070">
    <property type="entry name" value="PucR_C-HTH_sf"/>
</dbReference>
<evidence type="ECO:0000313" key="3">
    <source>
        <dbReference type="EMBL" id="SHI34192.1"/>
    </source>
</evidence>
<feature type="domain" description="PucR C-terminal helix-turn-helix" evidence="2">
    <location>
        <begin position="309"/>
        <end position="355"/>
    </location>
</feature>
<sequence>MKLTVREAMKFNQLSKLQLIAGRSGLDREIRSVGFLDYESLDELSGNFQKGDFILTSFYNMKDRHDLLIEYLMKFNEMEIAGIAVKKAVFKGFPDEIVEYCNKNGMPLFMCDQEVWFDSIIMEIVNYLKNDENNDYLASKIYSILNSDLSRELMEKISLEINPSFRDIVRVLYFGNLENPKHIMSTINNGPYRKLTTRALVFEKGVLIILSDKKDPAADKFLSKFNFILNGYFCGISESYNLYDINMAIREALYTYQLQDLTKDKQMAFEDIGIYKIIKPLEKNRWFRKFADSILEPILEYDREYDGNLMETAVSFVVNQGDFRKTSNELFHHINTIRYRISKIYEITRIEGARTGNYEQLAISIYYYISKNPVADILSEEVER</sequence>
<evidence type="ECO:0000259" key="1">
    <source>
        <dbReference type="Pfam" id="PF07905"/>
    </source>
</evidence>
<reference evidence="3 4" key="1">
    <citation type="submission" date="2016-11" db="EMBL/GenBank/DDBJ databases">
        <authorList>
            <person name="Jaros S."/>
            <person name="Januszkiewicz K."/>
            <person name="Wedrychowicz H."/>
        </authorList>
    </citation>
    <scope>NUCLEOTIDE SEQUENCE [LARGE SCALE GENOMIC DNA]</scope>
    <source>
        <strain evidence="3 4">DSM 17477</strain>
    </source>
</reference>
<dbReference type="Pfam" id="PF07905">
    <property type="entry name" value="PucR"/>
    <property type="match status" value="1"/>
</dbReference>
<dbReference type="OrthoDB" id="1704333at2"/>
<dbReference type="Gene3D" id="1.10.10.2840">
    <property type="entry name" value="PucR C-terminal helix-turn-helix domain"/>
    <property type="match status" value="1"/>
</dbReference>
<name>A0A1M6ACH4_9FIRM</name>
<evidence type="ECO:0000313" key="4">
    <source>
        <dbReference type="Proteomes" id="UP000184052"/>
    </source>
</evidence>
<dbReference type="RefSeq" id="WP_073045422.1">
    <property type="nucleotide sequence ID" value="NZ_FQZL01000004.1"/>
</dbReference>
<dbReference type="Proteomes" id="UP000184052">
    <property type="component" value="Unassembled WGS sequence"/>
</dbReference>
<feature type="domain" description="Purine catabolism PurC-like" evidence="1">
    <location>
        <begin position="9"/>
        <end position="127"/>
    </location>
</feature>
<dbReference type="PANTHER" id="PTHR33744">
    <property type="entry name" value="CARBOHYDRATE DIACID REGULATOR"/>
    <property type="match status" value="1"/>
</dbReference>
<dbReference type="EMBL" id="FQZL01000004">
    <property type="protein sequence ID" value="SHI34192.1"/>
    <property type="molecule type" value="Genomic_DNA"/>
</dbReference>
<dbReference type="InterPro" id="IPR025736">
    <property type="entry name" value="PucR_C-HTH_dom"/>
</dbReference>